<comment type="similarity">
    <text evidence="2">Belongs to the major facilitator superfamily. Monocarboxylate porter (TC 2.A.1.13) family.</text>
</comment>
<evidence type="ECO:0000313" key="5">
    <source>
        <dbReference type="EMBL" id="KAF2008042.1"/>
    </source>
</evidence>
<keyword evidence="4" id="KW-0812">Transmembrane</keyword>
<feature type="region of interest" description="Disordered" evidence="3">
    <location>
        <begin position="1"/>
        <end position="25"/>
    </location>
</feature>
<feature type="transmembrane region" description="Helical" evidence="4">
    <location>
        <begin position="381"/>
        <end position="403"/>
    </location>
</feature>
<dbReference type="EMBL" id="ML977556">
    <property type="protein sequence ID" value="KAF2008042.1"/>
    <property type="molecule type" value="Genomic_DNA"/>
</dbReference>
<feature type="transmembrane region" description="Helical" evidence="4">
    <location>
        <begin position="215"/>
        <end position="235"/>
    </location>
</feature>
<feature type="transmembrane region" description="Helical" evidence="4">
    <location>
        <begin position="93"/>
        <end position="111"/>
    </location>
</feature>
<dbReference type="AlphaFoldDB" id="A0A6A5X528"/>
<feature type="transmembrane region" description="Helical" evidence="4">
    <location>
        <begin position="256"/>
        <end position="275"/>
    </location>
</feature>
<protein>
    <submittedName>
        <fullName evidence="5">Putative MFS transporter</fullName>
    </submittedName>
</protein>
<dbReference type="Pfam" id="PF07690">
    <property type="entry name" value="MFS_1"/>
    <property type="match status" value="1"/>
</dbReference>
<dbReference type="InterPro" id="IPR050327">
    <property type="entry name" value="Proton-linked_MCT"/>
</dbReference>
<dbReference type="InterPro" id="IPR011701">
    <property type="entry name" value="MFS"/>
</dbReference>
<dbReference type="InterPro" id="IPR036259">
    <property type="entry name" value="MFS_trans_sf"/>
</dbReference>
<name>A0A6A5X528_9PLEO</name>
<feature type="transmembrane region" description="Helical" evidence="4">
    <location>
        <begin position="345"/>
        <end position="369"/>
    </location>
</feature>
<comment type="subcellular location">
    <subcellularLocation>
        <location evidence="1">Membrane</location>
        <topology evidence="1">Multi-pass membrane protein</topology>
    </subcellularLocation>
</comment>
<proteinExistence type="inferred from homology"/>
<feature type="compositionally biased region" description="Basic and acidic residues" evidence="3">
    <location>
        <begin position="16"/>
        <end position="25"/>
    </location>
</feature>
<dbReference type="SUPFAM" id="SSF103473">
    <property type="entry name" value="MFS general substrate transporter"/>
    <property type="match status" value="1"/>
</dbReference>
<feature type="transmembrane region" description="Helical" evidence="4">
    <location>
        <begin position="147"/>
        <end position="168"/>
    </location>
</feature>
<dbReference type="Proteomes" id="UP000799779">
    <property type="component" value="Unassembled WGS sequence"/>
</dbReference>
<evidence type="ECO:0000313" key="6">
    <source>
        <dbReference type="Proteomes" id="UP000799779"/>
    </source>
</evidence>
<dbReference type="PANTHER" id="PTHR11360">
    <property type="entry name" value="MONOCARBOXYLATE TRANSPORTER"/>
    <property type="match status" value="1"/>
</dbReference>
<gene>
    <name evidence="5" type="ORF">P154DRAFT_550206</name>
</gene>
<accession>A0A6A5X528</accession>
<evidence type="ECO:0000256" key="1">
    <source>
        <dbReference type="ARBA" id="ARBA00004141"/>
    </source>
</evidence>
<organism evidence="5 6">
    <name type="scientific">Amniculicola lignicola CBS 123094</name>
    <dbReference type="NCBI Taxonomy" id="1392246"/>
    <lineage>
        <taxon>Eukaryota</taxon>
        <taxon>Fungi</taxon>
        <taxon>Dikarya</taxon>
        <taxon>Ascomycota</taxon>
        <taxon>Pezizomycotina</taxon>
        <taxon>Dothideomycetes</taxon>
        <taxon>Pleosporomycetidae</taxon>
        <taxon>Pleosporales</taxon>
        <taxon>Amniculicolaceae</taxon>
        <taxon>Amniculicola</taxon>
    </lineage>
</organism>
<evidence type="ECO:0000256" key="2">
    <source>
        <dbReference type="ARBA" id="ARBA00006727"/>
    </source>
</evidence>
<reference evidence="5" key="1">
    <citation type="journal article" date="2020" name="Stud. Mycol.">
        <title>101 Dothideomycetes genomes: a test case for predicting lifestyles and emergence of pathogens.</title>
        <authorList>
            <person name="Haridas S."/>
            <person name="Albert R."/>
            <person name="Binder M."/>
            <person name="Bloem J."/>
            <person name="Labutti K."/>
            <person name="Salamov A."/>
            <person name="Andreopoulos B."/>
            <person name="Baker S."/>
            <person name="Barry K."/>
            <person name="Bills G."/>
            <person name="Bluhm B."/>
            <person name="Cannon C."/>
            <person name="Castanera R."/>
            <person name="Culley D."/>
            <person name="Daum C."/>
            <person name="Ezra D."/>
            <person name="Gonzalez J."/>
            <person name="Henrissat B."/>
            <person name="Kuo A."/>
            <person name="Liang C."/>
            <person name="Lipzen A."/>
            <person name="Lutzoni F."/>
            <person name="Magnuson J."/>
            <person name="Mondo S."/>
            <person name="Nolan M."/>
            <person name="Ohm R."/>
            <person name="Pangilinan J."/>
            <person name="Park H.-J."/>
            <person name="Ramirez L."/>
            <person name="Alfaro M."/>
            <person name="Sun H."/>
            <person name="Tritt A."/>
            <person name="Yoshinaga Y."/>
            <person name="Zwiers L.-H."/>
            <person name="Turgeon B."/>
            <person name="Goodwin S."/>
            <person name="Spatafora J."/>
            <person name="Crous P."/>
            <person name="Grigoriev I."/>
        </authorList>
    </citation>
    <scope>NUCLEOTIDE SEQUENCE</scope>
    <source>
        <strain evidence="5">CBS 123094</strain>
    </source>
</reference>
<feature type="transmembrane region" description="Helical" evidence="4">
    <location>
        <begin position="50"/>
        <end position="73"/>
    </location>
</feature>
<keyword evidence="4" id="KW-1133">Transmembrane helix</keyword>
<keyword evidence="4" id="KW-0472">Membrane</keyword>
<dbReference type="GO" id="GO:0016020">
    <property type="term" value="C:membrane"/>
    <property type="evidence" value="ECO:0007669"/>
    <property type="project" value="UniProtKB-SubCell"/>
</dbReference>
<sequence>MAVDEENSTPVSRMASTDEEKHPHGYDTPDHFAGLSVQTTPPGVPPEEGLGGWLCVAGSFSALLATFGFLNAMGVFQNTYATSILRTYTHFDIGWIFAFQLAAMWIPGPLFGRIIDSYGPVPVLWPCSILCVFSLCMTSLSDKYYQIFLSQGVGFGIGAGGVFTVATVCTGQWFVKRRGLAVGITTAGSSFGGVIFPIFFYHVQEDVGFHGAVRYTALFIGILLFISCCLIKSRLPKKKWNSKLPWLDVSLFKNPAFALYTAGSFFVMWGLFGPFDFLLYMGRKRGFSYPMAVYLVSILNASSILGRILPPHLGDRYGYFNVQTLVTFLSGLTIAALWIPFNYVWSHAGLIVFAVAYGFFSGGFIGLLMPCVAKAGTIETLGVRFGTFQPVMGLSTLTGLPIMGQILNTQRTTNFIGLQSFAMASILVGSLLTAAATVMLRRSRGTPFV</sequence>
<keyword evidence="6" id="KW-1185">Reference proteome</keyword>
<evidence type="ECO:0000256" key="4">
    <source>
        <dbReference type="SAM" id="Phobius"/>
    </source>
</evidence>
<dbReference type="OrthoDB" id="5667at2759"/>
<dbReference type="PANTHER" id="PTHR11360:SF177">
    <property type="entry name" value="RIBOFLAVIN TRANSPORTER MCH5"/>
    <property type="match status" value="1"/>
</dbReference>
<dbReference type="Gene3D" id="1.20.1250.20">
    <property type="entry name" value="MFS general substrate transporter like domains"/>
    <property type="match status" value="1"/>
</dbReference>
<dbReference type="GO" id="GO:0022857">
    <property type="term" value="F:transmembrane transporter activity"/>
    <property type="evidence" value="ECO:0007669"/>
    <property type="project" value="InterPro"/>
</dbReference>
<feature type="transmembrane region" description="Helical" evidence="4">
    <location>
        <begin position="180"/>
        <end position="203"/>
    </location>
</feature>
<feature type="transmembrane region" description="Helical" evidence="4">
    <location>
        <begin position="318"/>
        <end position="339"/>
    </location>
</feature>
<feature type="transmembrane region" description="Helical" evidence="4">
    <location>
        <begin position="415"/>
        <end position="440"/>
    </location>
</feature>
<evidence type="ECO:0000256" key="3">
    <source>
        <dbReference type="SAM" id="MobiDB-lite"/>
    </source>
</evidence>
<feature type="transmembrane region" description="Helical" evidence="4">
    <location>
        <begin position="287"/>
        <end position="306"/>
    </location>
</feature>